<dbReference type="Gene3D" id="2.130.10.30">
    <property type="entry name" value="Regulator of chromosome condensation 1/beta-lactamase-inhibitor protein II"/>
    <property type="match status" value="2"/>
</dbReference>
<evidence type="ECO:0000313" key="1">
    <source>
        <dbReference type="EMBL" id="QPL56630.1"/>
    </source>
</evidence>
<dbReference type="SUPFAM" id="SSF50985">
    <property type="entry name" value="RCC1/BLIP-II"/>
    <property type="match status" value="1"/>
</dbReference>
<name>A0AAJ4IHG4_9VIBR</name>
<dbReference type="AlphaFoldDB" id="A0AAJ4IHG4"/>
<reference evidence="1 2" key="1">
    <citation type="submission" date="2020-11" db="EMBL/GenBank/DDBJ databases">
        <title>Complete and Circularized Genome Assembly of a human isolate of Vibrio navarrensis biotype pommerensis with MiSeq and MinION Sequence Data.</title>
        <authorList>
            <person name="Schwartz K."/>
            <person name="Borowiak M."/>
            <person name="Deneke C."/>
            <person name="Balau V."/>
            <person name="Metelmann C."/>
            <person name="Strauch E."/>
        </authorList>
    </citation>
    <scope>NUCLEOTIDE SEQUENCE [LARGE SCALE GENOMIC DNA]</scope>
    <source>
        <strain evidence="1 2">20-VB00237</strain>
        <plasmid evidence="1 2">pVN20-VB00237</plasmid>
    </source>
</reference>
<proteinExistence type="predicted"/>
<dbReference type="Proteomes" id="UP000594435">
    <property type="component" value="Plasmid pVN20-VB00237"/>
</dbReference>
<organism evidence="1 2">
    <name type="scientific">Vibrio navarrensis</name>
    <dbReference type="NCBI Taxonomy" id="29495"/>
    <lineage>
        <taxon>Bacteria</taxon>
        <taxon>Pseudomonadati</taxon>
        <taxon>Pseudomonadota</taxon>
        <taxon>Gammaproteobacteria</taxon>
        <taxon>Vibrionales</taxon>
        <taxon>Vibrionaceae</taxon>
        <taxon>Vibrio</taxon>
    </lineage>
</organism>
<gene>
    <name evidence="1" type="ORF">I3X05_23950</name>
</gene>
<sequence length="601" mass="66879">MTPSQPNPPSPNQGISITDIRLKSDLYSSHRENEYTSQDSLLALASTDGVLDGSQIFTCSWKIGEKKVSDSCNYTLSKGEHILPIEVSINLQYHDQPSSTFTKTFHKAFPIDQVSNDYSKVTLYSDGTILEWDHILDGSMAYQAVGRFQKLSAVENSGFKKIFATQFAFGGLKSNGNFYIWGPINHSNDHLSFINSEGIKDIRLLDHYFAVLTEAGNVFLVGKDDKVEKLLVSSVNSIFSSNESLATESDQGETCIFNIKNGSKSCSTLLGSVVKFSELKDSYLGNYAILTDQSNLYRWGFLSNSPAEQVSDDVLSLINNDHAFAYITQDNSVGVWGNSAHGGSFSYDYYTFEQQYVATTKTCRLEEDYYDVDPVCGWRKKQVTIPAHYEPVKKSTSYNLEVPLTNVKSINAASNSFAATTFDDKVVTWGSIFTGGNIYSESVKHDHKLTDVVNVASNGYGYSAVLSDGTVISWQGIWDLDAKVEFGEYTKFYYYDNNRPSYVGFSDVGGVDISGKAGTLFSNEGAYLFVKDYQSTEQPYVMVKTWGFKEAGGSYRNQKISARIERVVPVNAGFVLYTDNGDIYILEEELRLRLVASARPF</sequence>
<keyword evidence="1" id="KW-0614">Plasmid</keyword>
<accession>A0AAJ4IHG4</accession>
<protein>
    <submittedName>
        <fullName evidence="1">Uncharacterized protein</fullName>
    </submittedName>
</protein>
<dbReference type="InterPro" id="IPR009091">
    <property type="entry name" value="RCC1/BLIP-II"/>
</dbReference>
<geneLocation type="plasmid" evidence="1 2">
    <name>pVN20-VB00237</name>
</geneLocation>
<dbReference type="EMBL" id="CP065219">
    <property type="protein sequence ID" value="QPL56630.1"/>
    <property type="molecule type" value="Genomic_DNA"/>
</dbReference>
<evidence type="ECO:0000313" key="2">
    <source>
        <dbReference type="Proteomes" id="UP000594435"/>
    </source>
</evidence>